<dbReference type="Pfam" id="PF03259">
    <property type="entry name" value="Robl_LC7"/>
    <property type="match status" value="1"/>
</dbReference>
<gene>
    <name evidence="2" type="ORF">N0D28_04680</name>
</gene>
<keyword evidence="3" id="KW-1185">Reference proteome</keyword>
<evidence type="ECO:0000259" key="1">
    <source>
        <dbReference type="SMART" id="SM00960"/>
    </source>
</evidence>
<dbReference type="InterPro" id="IPR004942">
    <property type="entry name" value="Roadblock/LAMTOR2_dom"/>
</dbReference>
<evidence type="ECO:0000313" key="2">
    <source>
        <dbReference type="EMBL" id="UWX64957.1"/>
    </source>
</evidence>
<sequence length="114" mass="11913">MPAEPPLPTELMNRLLDTKGVRFAALIGSDSQVLSSAGSPVADASFVQAARAVAQSLSATVGGQPLRDLLMDFADGPVLLTPTAKSDHLLVVGFDDVGNLGRVRFAVKREIGKL</sequence>
<reference evidence="2" key="1">
    <citation type="submission" date="2022-09" db="EMBL/GenBank/DDBJ databases">
        <title>genome sequence of Deinococcus rubellus.</title>
        <authorList>
            <person name="Srinivasan S."/>
        </authorList>
    </citation>
    <scope>NUCLEOTIDE SEQUENCE</scope>
    <source>
        <strain evidence="2">Ant6</strain>
    </source>
</reference>
<protein>
    <submittedName>
        <fullName evidence="2">Roadblock/LC7 domain-containing protein</fullName>
    </submittedName>
</protein>
<dbReference type="EMBL" id="CP104213">
    <property type="protein sequence ID" value="UWX64957.1"/>
    <property type="molecule type" value="Genomic_DNA"/>
</dbReference>
<dbReference type="Gene3D" id="3.30.450.30">
    <property type="entry name" value="Dynein light chain 2a, cytoplasmic"/>
    <property type="match status" value="1"/>
</dbReference>
<evidence type="ECO:0000313" key="3">
    <source>
        <dbReference type="Proteomes" id="UP001060261"/>
    </source>
</evidence>
<organism evidence="2 3">
    <name type="scientific">Deinococcus rubellus</name>
    <dbReference type="NCBI Taxonomy" id="1889240"/>
    <lineage>
        <taxon>Bacteria</taxon>
        <taxon>Thermotogati</taxon>
        <taxon>Deinococcota</taxon>
        <taxon>Deinococci</taxon>
        <taxon>Deinococcales</taxon>
        <taxon>Deinococcaceae</taxon>
        <taxon>Deinococcus</taxon>
    </lineage>
</organism>
<feature type="domain" description="Roadblock/LAMTOR2" evidence="1">
    <location>
        <begin position="8"/>
        <end position="94"/>
    </location>
</feature>
<accession>A0ABY5YKS6</accession>
<dbReference type="Proteomes" id="UP001060261">
    <property type="component" value="Chromosome"/>
</dbReference>
<proteinExistence type="predicted"/>
<dbReference type="RefSeq" id="WP_260561215.1">
    <property type="nucleotide sequence ID" value="NZ_BAABEC010000161.1"/>
</dbReference>
<dbReference type="SMART" id="SM00960">
    <property type="entry name" value="Robl_LC7"/>
    <property type="match status" value="1"/>
</dbReference>
<dbReference type="SUPFAM" id="SSF103196">
    <property type="entry name" value="Roadblock/LC7 domain"/>
    <property type="match status" value="1"/>
</dbReference>
<name>A0ABY5YKS6_9DEIO</name>